<evidence type="ECO:0000313" key="1">
    <source>
        <dbReference type="EMBL" id="MBA8852021.1"/>
    </source>
</evidence>
<reference evidence="1 2" key="1">
    <citation type="submission" date="2020-07" db="EMBL/GenBank/DDBJ databases">
        <title>Genomic Encyclopedia of Type Strains, Phase IV (KMG-V): Genome sequencing to study the core and pangenomes of soil and plant-associated prokaryotes.</title>
        <authorList>
            <person name="Whitman W."/>
        </authorList>
    </citation>
    <scope>NUCLEOTIDE SEQUENCE [LARGE SCALE GENOMIC DNA]</scope>
    <source>
        <strain evidence="1 2">RH4WT92</strain>
    </source>
</reference>
<sequence>MHPAMEVGTKIHCGIPFFIFLPNVSFRLPVPFEKCISCMAAVIAAKSQHFHRISISSEK</sequence>
<organism evidence="1 2">
    <name type="scientific">Brucella intermedia</name>
    <dbReference type="NCBI Taxonomy" id="94625"/>
    <lineage>
        <taxon>Bacteria</taxon>
        <taxon>Pseudomonadati</taxon>
        <taxon>Pseudomonadota</taxon>
        <taxon>Alphaproteobacteria</taxon>
        <taxon>Hyphomicrobiales</taxon>
        <taxon>Brucellaceae</taxon>
        <taxon>Brucella/Ochrobactrum group</taxon>
        <taxon>Brucella</taxon>
    </lineage>
</organism>
<keyword evidence="2" id="KW-1185">Reference proteome</keyword>
<gene>
    <name evidence="1" type="ORF">FHW20_002975</name>
</gene>
<protein>
    <submittedName>
        <fullName evidence="1">Uncharacterized protein</fullName>
    </submittedName>
</protein>
<proteinExistence type="predicted"/>
<evidence type="ECO:0000313" key="2">
    <source>
        <dbReference type="Proteomes" id="UP000578622"/>
    </source>
</evidence>
<dbReference type="EMBL" id="JACGXG010000003">
    <property type="protein sequence ID" value="MBA8852021.1"/>
    <property type="molecule type" value="Genomic_DNA"/>
</dbReference>
<name>A0ABR6AS00_9HYPH</name>
<comment type="caution">
    <text evidence="1">The sequence shown here is derived from an EMBL/GenBank/DDBJ whole genome shotgun (WGS) entry which is preliminary data.</text>
</comment>
<accession>A0ABR6AS00</accession>
<dbReference type="Proteomes" id="UP000578622">
    <property type="component" value="Unassembled WGS sequence"/>
</dbReference>